<comment type="caution">
    <text evidence="2">The sequence shown here is derived from an EMBL/GenBank/DDBJ whole genome shotgun (WGS) entry which is preliminary data.</text>
</comment>
<feature type="domain" description="Endonuclease/exonuclease/phosphatase" evidence="1">
    <location>
        <begin position="455"/>
        <end position="565"/>
    </location>
</feature>
<dbReference type="Gene3D" id="3.60.10.10">
    <property type="entry name" value="Endonuclease/exonuclease/phosphatase"/>
    <property type="match status" value="1"/>
</dbReference>
<dbReference type="Proteomes" id="UP000499080">
    <property type="component" value="Unassembled WGS sequence"/>
</dbReference>
<gene>
    <name evidence="2" type="ORF">AVEN_159748_1</name>
</gene>
<evidence type="ECO:0000259" key="1">
    <source>
        <dbReference type="Pfam" id="PF14529"/>
    </source>
</evidence>
<dbReference type="EMBL" id="BGPR01078856">
    <property type="protein sequence ID" value="GBL71993.1"/>
    <property type="molecule type" value="Genomic_DNA"/>
</dbReference>
<reference evidence="2 3" key="1">
    <citation type="journal article" date="2019" name="Sci. Rep.">
        <title>Orb-weaving spider Araneus ventricosus genome elucidates the spidroin gene catalogue.</title>
        <authorList>
            <person name="Kono N."/>
            <person name="Nakamura H."/>
            <person name="Ohtoshi R."/>
            <person name="Moran D.A.P."/>
            <person name="Shinohara A."/>
            <person name="Yoshida Y."/>
            <person name="Fujiwara M."/>
            <person name="Mori M."/>
            <person name="Tomita M."/>
            <person name="Arakawa K."/>
        </authorList>
    </citation>
    <scope>NUCLEOTIDE SEQUENCE [LARGE SCALE GENOMIC DNA]</scope>
</reference>
<dbReference type="GO" id="GO:0003824">
    <property type="term" value="F:catalytic activity"/>
    <property type="evidence" value="ECO:0007669"/>
    <property type="project" value="InterPro"/>
</dbReference>
<sequence>MSNVKPQTLGTVMNNIYFKSRKTPNELVLRAGQKQYNEINVIVSNADKNKKLPHSNPFLVQAFIKQVVNRHDNIDNMKFTRQGKILFTTKDPLCAVQLLSLTQFMETDISTDVIWENICSRFLIFDIPVNTPLEELAKEIQEKNDMDVIEMRRFLKQNSVKDMSPVLITVLGTTIPDEIKIWFINQKIQHFIDRPRQCTKCYSFAHASRICDRTNVCFLCGEEHVGPCQGPEKCINCKGPHNAKSTSCPAYIKEGKILEFKCRNHITTSEARRVYHLQNMKYSEVVKSPPASAELQNTVTLKFEALLQSVNEKFESLIQSVNEKFEKQTAIFAEMLHKTIESIMQNMYKIIAQSLETTTSPTRKKKLPKNLDLSTSLPMQWDAGGKNETFLQHQDHRLCSSKNYFYIDRQGRPGGGLLTAIPKNASGRIIPTGFSHNFNQEILAVEVHFKDFHFIIINLYAPQGLNIENVKYFFDSFSIPVFIFGDFNLHHPFWGSNRSSPLSNDFVEWLQNSSFILLNSSNPTYAAYTGSASLLDLSICSASISHAVDCYVSESNFESDHYPVIITWSILDHTPKKIKSIDWNRIMSNSATVLNTNTELNALTSKISE</sequence>
<evidence type="ECO:0000313" key="2">
    <source>
        <dbReference type="EMBL" id="GBL71993.1"/>
    </source>
</evidence>
<dbReference type="InterPro" id="IPR005135">
    <property type="entry name" value="Endo/exonuclease/phosphatase"/>
</dbReference>
<dbReference type="SUPFAM" id="SSF56219">
    <property type="entry name" value="DNase I-like"/>
    <property type="match status" value="1"/>
</dbReference>
<protein>
    <recommendedName>
        <fullName evidence="1">Endonuclease/exonuclease/phosphatase domain-containing protein</fullName>
    </recommendedName>
</protein>
<proteinExistence type="predicted"/>
<dbReference type="PANTHER" id="PTHR33273">
    <property type="entry name" value="DOMAIN-CONTAINING PROTEIN, PUTATIVE-RELATED"/>
    <property type="match status" value="1"/>
</dbReference>
<organism evidence="2 3">
    <name type="scientific">Araneus ventricosus</name>
    <name type="common">Orbweaver spider</name>
    <name type="synonym">Epeira ventricosa</name>
    <dbReference type="NCBI Taxonomy" id="182803"/>
    <lineage>
        <taxon>Eukaryota</taxon>
        <taxon>Metazoa</taxon>
        <taxon>Ecdysozoa</taxon>
        <taxon>Arthropoda</taxon>
        <taxon>Chelicerata</taxon>
        <taxon>Arachnida</taxon>
        <taxon>Araneae</taxon>
        <taxon>Araneomorphae</taxon>
        <taxon>Entelegynae</taxon>
        <taxon>Araneoidea</taxon>
        <taxon>Araneidae</taxon>
        <taxon>Araneus</taxon>
    </lineage>
</organism>
<dbReference type="AlphaFoldDB" id="A0A4Y1ZWZ8"/>
<dbReference type="OrthoDB" id="6514113at2759"/>
<dbReference type="PANTHER" id="PTHR33273:SF4">
    <property type="entry name" value="ENDONUCLEASE_EXONUCLEASE_PHOSPHATASE DOMAIN-CONTAINING PROTEIN"/>
    <property type="match status" value="1"/>
</dbReference>
<name>A0A4Y1ZWZ8_ARAVE</name>
<evidence type="ECO:0000313" key="3">
    <source>
        <dbReference type="Proteomes" id="UP000499080"/>
    </source>
</evidence>
<accession>A0A4Y1ZWZ8</accession>
<keyword evidence="3" id="KW-1185">Reference proteome</keyword>
<dbReference type="Pfam" id="PF14529">
    <property type="entry name" value="Exo_endo_phos_2"/>
    <property type="match status" value="1"/>
</dbReference>
<dbReference type="InterPro" id="IPR036691">
    <property type="entry name" value="Endo/exonu/phosph_ase_sf"/>
</dbReference>